<accession>A0A0M9DKA7</accession>
<dbReference type="PANTHER" id="PTHR43297">
    <property type="entry name" value="OLIGOPEPTIDE TRANSPORT ATP-BINDING PROTEIN APPD"/>
    <property type="match status" value="1"/>
</dbReference>
<dbReference type="InterPro" id="IPR050388">
    <property type="entry name" value="ABC_Ni/Peptide_Import"/>
</dbReference>
<dbReference type="EMBL" id="LGCI01000005">
    <property type="protein sequence ID" value="KOY82619.1"/>
    <property type="molecule type" value="Genomic_DNA"/>
</dbReference>
<keyword evidence="10" id="KW-1185">Reference proteome</keyword>
<dbReference type="InterPro" id="IPR013563">
    <property type="entry name" value="Oligopep_ABC_C"/>
</dbReference>
<sequence length="351" mass="38711">MSKTILEVKDLKINFKTYAGLVHAVRGVTFDLKEGETLAIVGESGSGKSVTSNALMKLIPQPPGIYASGQILFNGRDLVPLTDKEMSKVRGNEIAMIFQDPMTSLNPTMKVGRQITEVILQHKKVSKADAKKRAIELLSQVGIPFPEKRYNQYPHEFSGGMRQRVVIAIALAADPKLLIADEPTTALDVTIQAQILELMKEIQKNSKTSIIFITHDLGVVANIADRVAVMYAGQIVEYGTVNDIFYNPKHPYTWGLLGSMPDLDNDTDELLRTIPGSPPDLTNPPKGDAFAARNEYAMAIDYEQEPPMFQVSETHFAKTWLLHPDAPKVPIPDAVAKRIEGYLAKGAQEND</sequence>
<evidence type="ECO:0000256" key="4">
    <source>
        <dbReference type="ARBA" id="ARBA00022475"/>
    </source>
</evidence>
<dbReference type="GO" id="GO:0016887">
    <property type="term" value="F:ATP hydrolysis activity"/>
    <property type="evidence" value="ECO:0007669"/>
    <property type="project" value="InterPro"/>
</dbReference>
<comment type="subcellular location">
    <subcellularLocation>
        <location evidence="1">Cell membrane</location>
        <topology evidence="1">Peripheral membrane protein</topology>
    </subcellularLocation>
</comment>
<name>A0A0M9DKA7_9BACI</name>
<dbReference type="PANTHER" id="PTHR43297:SF2">
    <property type="entry name" value="DIPEPTIDE TRANSPORT ATP-BINDING PROTEIN DPPD"/>
    <property type="match status" value="1"/>
</dbReference>
<dbReference type="OrthoDB" id="9802264at2"/>
<organism evidence="9 10">
    <name type="scientific">Lysinibacillus macroides</name>
    <dbReference type="NCBI Taxonomy" id="33935"/>
    <lineage>
        <taxon>Bacteria</taxon>
        <taxon>Bacillati</taxon>
        <taxon>Bacillota</taxon>
        <taxon>Bacilli</taxon>
        <taxon>Bacillales</taxon>
        <taxon>Bacillaceae</taxon>
        <taxon>Lysinibacillus</taxon>
    </lineage>
</organism>
<dbReference type="AlphaFoldDB" id="A0A0M9DKA7"/>
<dbReference type="InterPro" id="IPR003439">
    <property type="entry name" value="ABC_transporter-like_ATP-bd"/>
</dbReference>
<dbReference type="GO" id="GO:0015833">
    <property type="term" value="P:peptide transport"/>
    <property type="evidence" value="ECO:0007669"/>
    <property type="project" value="InterPro"/>
</dbReference>
<evidence type="ECO:0000256" key="6">
    <source>
        <dbReference type="ARBA" id="ARBA00022840"/>
    </source>
</evidence>
<reference evidence="9 10" key="1">
    <citation type="submission" date="2015-07" db="EMBL/GenBank/DDBJ databases">
        <title>Genome sequencing project for genomic taxonomy and phylogenomics of Bacillus-like bacteria.</title>
        <authorList>
            <person name="Liu B."/>
            <person name="Wang J."/>
            <person name="Zhu Y."/>
            <person name="Liu G."/>
            <person name="Chen Q."/>
            <person name="Chen Z."/>
            <person name="Che J."/>
            <person name="Ge C."/>
            <person name="Shi H."/>
            <person name="Pan Z."/>
            <person name="Liu X."/>
        </authorList>
    </citation>
    <scope>NUCLEOTIDE SEQUENCE [LARGE SCALE GENOMIC DNA]</scope>
    <source>
        <strain evidence="9 10">DSM 54</strain>
    </source>
</reference>
<comment type="caution">
    <text evidence="9">The sequence shown here is derived from an EMBL/GenBank/DDBJ whole genome shotgun (WGS) entry which is preliminary data.</text>
</comment>
<dbReference type="PROSITE" id="PS50893">
    <property type="entry name" value="ABC_TRANSPORTER_2"/>
    <property type="match status" value="1"/>
</dbReference>
<dbReference type="PROSITE" id="PS00211">
    <property type="entry name" value="ABC_TRANSPORTER_1"/>
    <property type="match status" value="1"/>
</dbReference>
<feature type="domain" description="ABC transporter" evidence="8">
    <location>
        <begin position="6"/>
        <end position="257"/>
    </location>
</feature>
<dbReference type="Proteomes" id="UP000037977">
    <property type="component" value="Unassembled WGS sequence"/>
</dbReference>
<dbReference type="Pfam" id="PF08352">
    <property type="entry name" value="oligo_HPY"/>
    <property type="match status" value="1"/>
</dbReference>
<comment type="similarity">
    <text evidence="2">Belongs to the ABC transporter superfamily.</text>
</comment>
<evidence type="ECO:0000313" key="10">
    <source>
        <dbReference type="Proteomes" id="UP000037977"/>
    </source>
</evidence>
<dbReference type="GO" id="GO:0005886">
    <property type="term" value="C:plasma membrane"/>
    <property type="evidence" value="ECO:0007669"/>
    <property type="project" value="UniProtKB-SubCell"/>
</dbReference>
<evidence type="ECO:0000256" key="3">
    <source>
        <dbReference type="ARBA" id="ARBA00022448"/>
    </source>
</evidence>
<dbReference type="FunFam" id="3.40.50.300:FF:000016">
    <property type="entry name" value="Oligopeptide ABC transporter ATP-binding component"/>
    <property type="match status" value="1"/>
</dbReference>
<proteinExistence type="inferred from homology"/>
<dbReference type="STRING" id="33935.ADM90_04580"/>
<gene>
    <name evidence="9" type="ORF">ADM90_04580</name>
</gene>
<dbReference type="Gene3D" id="3.40.50.300">
    <property type="entry name" value="P-loop containing nucleotide triphosphate hydrolases"/>
    <property type="match status" value="1"/>
</dbReference>
<dbReference type="PATRIC" id="fig|33935.3.peg.333"/>
<evidence type="ECO:0000259" key="8">
    <source>
        <dbReference type="PROSITE" id="PS50893"/>
    </source>
</evidence>
<evidence type="ECO:0000256" key="1">
    <source>
        <dbReference type="ARBA" id="ARBA00004202"/>
    </source>
</evidence>
<dbReference type="GO" id="GO:0005524">
    <property type="term" value="F:ATP binding"/>
    <property type="evidence" value="ECO:0007669"/>
    <property type="project" value="UniProtKB-KW"/>
</dbReference>
<evidence type="ECO:0000256" key="7">
    <source>
        <dbReference type="ARBA" id="ARBA00023136"/>
    </source>
</evidence>
<keyword evidence="6 9" id="KW-0067">ATP-binding</keyword>
<keyword evidence="5" id="KW-0547">Nucleotide-binding</keyword>
<protein>
    <submittedName>
        <fullName evidence="9">Peptide ABC transporter ATP-binding protein</fullName>
    </submittedName>
</protein>
<dbReference type="RefSeq" id="WP_053993867.1">
    <property type="nucleotide sequence ID" value="NZ_CP065643.1"/>
</dbReference>
<evidence type="ECO:0000256" key="5">
    <source>
        <dbReference type="ARBA" id="ARBA00022741"/>
    </source>
</evidence>
<dbReference type="NCBIfam" id="TIGR01727">
    <property type="entry name" value="oligo_HPY"/>
    <property type="match status" value="1"/>
</dbReference>
<dbReference type="Pfam" id="PF00005">
    <property type="entry name" value="ABC_tran"/>
    <property type="match status" value="1"/>
</dbReference>
<dbReference type="CDD" id="cd03257">
    <property type="entry name" value="ABC_NikE_OppD_transporters"/>
    <property type="match status" value="1"/>
</dbReference>
<evidence type="ECO:0000256" key="2">
    <source>
        <dbReference type="ARBA" id="ARBA00005417"/>
    </source>
</evidence>
<evidence type="ECO:0000313" key="9">
    <source>
        <dbReference type="EMBL" id="KOY82619.1"/>
    </source>
</evidence>
<dbReference type="SMART" id="SM00382">
    <property type="entry name" value="AAA"/>
    <property type="match status" value="1"/>
</dbReference>
<keyword evidence="3" id="KW-0813">Transport</keyword>
<dbReference type="SUPFAM" id="SSF52540">
    <property type="entry name" value="P-loop containing nucleoside triphosphate hydrolases"/>
    <property type="match status" value="1"/>
</dbReference>
<keyword evidence="4" id="KW-1003">Cell membrane</keyword>
<dbReference type="InterPro" id="IPR027417">
    <property type="entry name" value="P-loop_NTPase"/>
</dbReference>
<dbReference type="InterPro" id="IPR003593">
    <property type="entry name" value="AAA+_ATPase"/>
</dbReference>
<keyword evidence="7" id="KW-0472">Membrane</keyword>
<dbReference type="InterPro" id="IPR017871">
    <property type="entry name" value="ABC_transporter-like_CS"/>
</dbReference>